<evidence type="ECO:0000313" key="2">
    <source>
        <dbReference type="EMBL" id="CAD7680001.1"/>
    </source>
</evidence>
<feature type="region of interest" description="Disordered" evidence="1">
    <location>
        <begin position="1"/>
        <end position="38"/>
    </location>
</feature>
<feature type="compositionally biased region" description="Low complexity" evidence="1">
    <location>
        <begin position="10"/>
        <end position="21"/>
    </location>
</feature>
<reference evidence="2" key="1">
    <citation type="submission" date="2020-12" db="EMBL/GenBank/DDBJ databases">
        <authorList>
            <consortium name="Molecular Ecology Group"/>
        </authorList>
    </citation>
    <scope>NUCLEOTIDE SEQUENCE</scope>
    <source>
        <strain evidence="2">TBG_1078</strain>
    </source>
</reference>
<keyword evidence="3" id="KW-1185">Reference proteome</keyword>
<feature type="compositionally biased region" description="Polar residues" evidence="1">
    <location>
        <begin position="143"/>
        <end position="158"/>
    </location>
</feature>
<sequence length="158" mass="16299">MFPHHRKRPGGAATARTSGTGARDGDGREGGRKGGPPAAAARLCAALADGAASGCRSRGPAGGVRDEDGEGAPRPRAAAAADPQRGTATPRHRSRPQPGAPAPRTNAFRGSNRKTNRVPLGSRLPKLGQSRRSKNIFGRSDLMNDSTTIDNVMNTESG</sequence>
<dbReference type="EMBL" id="CAJHUB010000746">
    <property type="protein sequence ID" value="CAD7680001.1"/>
    <property type="molecule type" value="Genomic_DNA"/>
</dbReference>
<protein>
    <submittedName>
        <fullName evidence="2">(raccoon dog) hypothetical protein</fullName>
    </submittedName>
</protein>
<proteinExistence type="predicted"/>
<comment type="caution">
    <text evidence="2">The sequence shown here is derived from an EMBL/GenBank/DDBJ whole genome shotgun (WGS) entry which is preliminary data.</text>
</comment>
<organism evidence="2 3">
    <name type="scientific">Nyctereutes procyonoides</name>
    <name type="common">Raccoon dog</name>
    <name type="synonym">Canis procyonoides</name>
    <dbReference type="NCBI Taxonomy" id="34880"/>
    <lineage>
        <taxon>Eukaryota</taxon>
        <taxon>Metazoa</taxon>
        <taxon>Chordata</taxon>
        <taxon>Craniata</taxon>
        <taxon>Vertebrata</taxon>
        <taxon>Euteleostomi</taxon>
        <taxon>Mammalia</taxon>
        <taxon>Eutheria</taxon>
        <taxon>Laurasiatheria</taxon>
        <taxon>Carnivora</taxon>
        <taxon>Caniformia</taxon>
        <taxon>Canidae</taxon>
        <taxon>Nyctereutes</taxon>
    </lineage>
</organism>
<evidence type="ECO:0000313" key="3">
    <source>
        <dbReference type="Proteomes" id="UP000645828"/>
    </source>
</evidence>
<name>A0A811YRG5_NYCPR</name>
<dbReference type="AlphaFoldDB" id="A0A811YRG5"/>
<dbReference type="Proteomes" id="UP000645828">
    <property type="component" value="Unassembled WGS sequence"/>
</dbReference>
<feature type="compositionally biased region" description="Basic and acidic residues" evidence="1">
    <location>
        <begin position="23"/>
        <end position="32"/>
    </location>
</feature>
<gene>
    <name evidence="2" type="ORF">NYPRO_LOCUS12800</name>
</gene>
<accession>A0A811YRG5</accession>
<feature type="compositionally biased region" description="Low complexity" evidence="1">
    <location>
        <begin position="72"/>
        <end position="81"/>
    </location>
</feature>
<evidence type="ECO:0000256" key="1">
    <source>
        <dbReference type="SAM" id="MobiDB-lite"/>
    </source>
</evidence>
<feature type="region of interest" description="Disordered" evidence="1">
    <location>
        <begin position="50"/>
        <end position="158"/>
    </location>
</feature>